<evidence type="ECO:0000256" key="1">
    <source>
        <dbReference type="SAM" id="MobiDB-lite"/>
    </source>
</evidence>
<dbReference type="RefSeq" id="XP_013233526.1">
    <property type="nucleotide sequence ID" value="XM_013378072.1"/>
</dbReference>
<dbReference type="InterPro" id="IPR001932">
    <property type="entry name" value="PPM-type_phosphatase-like_dom"/>
</dbReference>
<dbReference type="OrthoDB" id="10264738at2759"/>
<feature type="region of interest" description="Disordered" evidence="1">
    <location>
        <begin position="1"/>
        <end position="92"/>
    </location>
</feature>
<reference evidence="3" key="1">
    <citation type="submission" date="2013-10" db="EMBL/GenBank/DDBJ databases">
        <title>Genomic analysis of the causative agents of coccidiosis in chickens.</title>
        <authorList>
            <person name="Reid A.J."/>
            <person name="Blake D."/>
            <person name="Billington K."/>
            <person name="Browne H."/>
            <person name="Dunn M."/>
            <person name="Hung S."/>
            <person name="Kawahara F."/>
            <person name="Miranda-Saavedra D."/>
            <person name="Mourier T."/>
            <person name="Nagra H."/>
            <person name="Otto T.D."/>
            <person name="Rawlings N."/>
            <person name="Sanchez A."/>
            <person name="Sanders M."/>
            <person name="Subramaniam C."/>
            <person name="Tay Y."/>
            <person name="Dear P."/>
            <person name="Doerig C."/>
            <person name="Gruber A."/>
            <person name="Parkinson J."/>
            <person name="Shirley M."/>
            <person name="Wan K.L."/>
            <person name="Berriman M."/>
            <person name="Tomley F."/>
            <person name="Pain A."/>
        </authorList>
    </citation>
    <scope>NUCLEOTIDE SEQUENCE [LARGE SCALE GENOMIC DNA]</scope>
    <source>
        <strain evidence="3">Houghton</strain>
    </source>
</reference>
<gene>
    <name evidence="3" type="ORF">ETH_00032050</name>
</gene>
<dbReference type="PANTHER" id="PTHR47992">
    <property type="entry name" value="PROTEIN PHOSPHATASE"/>
    <property type="match status" value="1"/>
</dbReference>
<accession>U6KXS6</accession>
<evidence type="ECO:0000313" key="3">
    <source>
        <dbReference type="EMBL" id="CDJ42776.1"/>
    </source>
</evidence>
<proteinExistence type="predicted"/>
<dbReference type="GeneID" id="25255476"/>
<dbReference type="Gene3D" id="3.60.40.10">
    <property type="entry name" value="PPM-type phosphatase domain"/>
    <property type="match status" value="1"/>
</dbReference>
<dbReference type="SUPFAM" id="SSF81606">
    <property type="entry name" value="PP2C-like"/>
    <property type="match status" value="1"/>
</dbReference>
<feature type="domain" description="PPM-type phosphatase" evidence="2">
    <location>
        <begin position="97"/>
        <end position="380"/>
    </location>
</feature>
<organism evidence="3 4">
    <name type="scientific">Eimeria tenella</name>
    <name type="common">Coccidian parasite</name>
    <dbReference type="NCBI Taxonomy" id="5802"/>
    <lineage>
        <taxon>Eukaryota</taxon>
        <taxon>Sar</taxon>
        <taxon>Alveolata</taxon>
        <taxon>Apicomplexa</taxon>
        <taxon>Conoidasida</taxon>
        <taxon>Coccidia</taxon>
        <taxon>Eucoccidiorida</taxon>
        <taxon>Eimeriorina</taxon>
        <taxon>Eimeriidae</taxon>
        <taxon>Eimeria</taxon>
    </lineage>
</organism>
<sequence length="380" mass="39913">MSNPGGAFEADQRPFGGAPGDPGASLNALIQQAKRLTLAPNVQKDEPVTRDEGIKTSAFSGGPPAGESALGRRGAPARGCPSRGPPGAPGVRRKRLFASHASLSRAGSCGPGTRKTNQDACRVVEGWGPQEDALWVSVLDGHGPSGHLVSAFVNQRLPRLVGESWRPQGDLQKALSAGFLAANQELKRGNIDILCSGTTCVVCVLRERTLYVANVGDSRAILGRGPSPEGPWTAVPLTTDHKPELETERQRIVAAGGRIAPLQEEDGSPCGPLRVWLRTDDVPGLAMSRSLGDTLASNVGVVAQPEVGTFSVGEGDRCLLLASDGVWEFLSNEEALKTVKPFVLKGDPAGGCSALVNKARKKWEEEDGAIDDITALLVVF</sequence>
<dbReference type="SMART" id="SM00332">
    <property type="entry name" value="PP2Cc"/>
    <property type="match status" value="1"/>
</dbReference>
<reference evidence="3" key="2">
    <citation type="submission" date="2013-10" db="EMBL/GenBank/DDBJ databases">
        <authorList>
            <person name="Aslett M."/>
        </authorList>
    </citation>
    <scope>NUCLEOTIDE SEQUENCE [LARGE SCALE GENOMIC DNA]</scope>
    <source>
        <strain evidence="3">Houghton</strain>
    </source>
</reference>
<dbReference type="CDD" id="cd00143">
    <property type="entry name" value="PP2Cc"/>
    <property type="match status" value="1"/>
</dbReference>
<feature type="compositionally biased region" description="Basic and acidic residues" evidence="1">
    <location>
        <begin position="43"/>
        <end position="54"/>
    </location>
</feature>
<evidence type="ECO:0000313" key="4">
    <source>
        <dbReference type="Proteomes" id="UP000030747"/>
    </source>
</evidence>
<name>U6KXS6_EIMTE</name>
<dbReference type="Proteomes" id="UP000030747">
    <property type="component" value="Unassembled WGS sequence"/>
</dbReference>
<evidence type="ECO:0000259" key="2">
    <source>
        <dbReference type="PROSITE" id="PS51746"/>
    </source>
</evidence>
<protein>
    <submittedName>
        <fullName evidence="3">Protein phosphatase 2C, putative</fullName>
    </submittedName>
</protein>
<dbReference type="InterPro" id="IPR036457">
    <property type="entry name" value="PPM-type-like_dom_sf"/>
</dbReference>
<dbReference type="EMBL" id="HG675735">
    <property type="protein sequence ID" value="CDJ42776.1"/>
    <property type="molecule type" value="Genomic_DNA"/>
</dbReference>
<dbReference type="OMA" id="HNFRLEY"/>
<dbReference type="Pfam" id="PF00481">
    <property type="entry name" value="PP2C"/>
    <property type="match status" value="1"/>
</dbReference>
<dbReference type="VEuPathDB" id="ToxoDB:ETH_00032050"/>
<dbReference type="InterPro" id="IPR015655">
    <property type="entry name" value="PP2C"/>
</dbReference>
<dbReference type="PROSITE" id="PS51746">
    <property type="entry name" value="PPM_2"/>
    <property type="match status" value="1"/>
</dbReference>
<dbReference type="GO" id="GO:0004722">
    <property type="term" value="F:protein serine/threonine phosphatase activity"/>
    <property type="evidence" value="ECO:0007669"/>
    <property type="project" value="InterPro"/>
</dbReference>
<dbReference type="VEuPathDB" id="ToxoDB:ETH2_1512100"/>
<dbReference type="AlphaFoldDB" id="U6KXS6"/>
<keyword evidence="4" id="KW-1185">Reference proteome</keyword>